<proteinExistence type="predicted"/>
<evidence type="ECO:0000313" key="4">
    <source>
        <dbReference type="Proteomes" id="UP000654075"/>
    </source>
</evidence>
<evidence type="ECO:0000313" key="3">
    <source>
        <dbReference type="Proteomes" id="UP000626109"/>
    </source>
</evidence>
<dbReference type="SUPFAM" id="SSF55608">
    <property type="entry name" value="Homing endonucleases"/>
    <property type="match status" value="2"/>
</dbReference>
<name>A0A813LML6_POLGL</name>
<dbReference type="EMBL" id="CAJNNV010005278">
    <property type="protein sequence ID" value="CAE8591881.1"/>
    <property type="molecule type" value="Genomic_DNA"/>
</dbReference>
<dbReference type="Proteomes" id="UP000654075">
    <property type="component" value="Unassembled WGS sequence"/>
</dbReference>
<dbReference type="Proteomes" id="UP000626109">
    <property type="component" value="Unassembled WGS sequence"/>
</dbReference>
<dbReference type="AlphaFoldDB" id="A0A813LML6"/>
<gene>
    <name evidence="1" type="ORF">PGLA1383_LOCUS10541</name>
    <name evidence="2" type="ORF">PGLA2088_LOCUS46945</name>
</gene>
<protein>
    <recommendedName>
        <fullName evidence="5">LAGLIDADG endonuclease</fullName>
    </recommendedName>
</protein>
<evidence type="ECO:0000313" key="2">
    <source>
        <dbReference type="EMBL" id="CAE8733686.1"/>
    </source>
</evidence>
<evidence type="ECO:0000313" key="1">
    <source>
        <dbReference type="EMBL" id="CAE8591881.1"/>
    </source>
</evidence>
<reference evidence="2" key="1">
    <citation type="submission" date="2021-02" db="EMBL/GenBank/DDBJ databases">
        <authorList>
            <person name="Dougan E. K."/>
            <person name="Rhodes N."/>
            <person name="Thang M."/>
            <person name="Chan C."/>
        </authorList>
    </citation>
    <scope>NUCLEOTIDE SEQUENCE</scope>
</reference>
<keyword evidence="4" id="KW-1185">Reference proteome</keyword>
<dbReference type="OrthoDB" id="439133at2759"/>
<sequence>MCPLLSAFRRTCPPAWTSEDLHRLQRRCRLLTSLLGKLQWPRIMHFHAFGKMHRLPVRAQPGVQKLPLQHELEYMVGFFDGDGCVHHGLPRTGCALSIGQSCEKGEVLLRFCQALGGGIYRHAGGKGLCKPVIMWSVQTPLARQAAAVLGRLPSLKQQQLLMASEWPSSAKQRAALQPIMQQLKREEPSEASLCCTWGYLAGFFDAEGCIRVKPVSTSVTLELSQRSIAILNVIRDFVLEKVPGASAMIYPSGRYFSLQMTSPQANIMILRRLLAAGLEVKRAEAYVALGLCSSNHADVREGLAQLKGNQSRYMRLDSAGCLRAKAINNSHGRLRYALVRGGREVADLEHQLGELKHMHNLGCTRTRLATLRADIRALLRLGASQVGSPNSPTDSEPDGQLH</sequence>
<accession>A0A813LML6</accession>
<dbReference type="InterPro" id="IPR027434">
    <property type="entry name" value="Homing_endonucl"/>
</dbReference>
<comment type="caution">
    <text evidence="2">The sequence shown here is derived from an EMBL/GenBank/DDBJ whole genome shotgun (WGS) entry which is preliminary data.</text>
</comment>
<evidence type="ECO:0008006" key="5">
    <source>
        <dbReference type="Google" id="ProtNLM"/>
    </source>
</evidence>
<dbReference type="EMBL" id="CAJNNW010036370">
    <property type="protein sequence ID" value="CAE8733686.1"/>
    <property type="molecule type" value="Genomic_DNA"/>
</dbReference>
<organism evidence="2 3">
    <name type="scientific">Polarella glacialis</name>
    <name type="common">Dinoflagellate</name>
    <dbReference type="NCBI Taxonomy" id="89957"/>
    <lineage>
        <taxon>Eukaryota</taxon>
        <taxon>Sar</taxon>
        <taxon>Alveolata</taxon>
        <taxon>Dinophyceae</taxon>
        <taxon>Suessiales</taxon>
        <taxon>Suessiaceae</taxon>
        <taxon>Polarella</taxon>
    </lineage>
</organism>